<dbReference type="EMBL" id="MBTA01000005">
    <property type="protein sequence ID" value="RKD18281.1"/>
    <property type="molecule type" value="Genomic_DNA"/>
</dbReference>
<feature type="chain" id="PRO_5019577983" evidence="2">
    <location>
        <begin position="25"/>
        <end position="466"/>
    </location>
</feature>
<evidence type="ECO:0000313" key="3">
    <source>
        <dbReference type="EMBL" id="RKD18281.1"/>
    </source>
</evidence>
<protein>
    <submittedName>
        <fullName evidence="3">Uncharacterized protein</fullName>
    </submittedName>
</protein>
<comment type="caution">
    <text evidence="3">The sequence shown here is derived from an EMBL/GenBank/DDBJ whole genome shotgun (WGS) entry which is preliminary data.</text>
</comment>
<feature type="coiled-coil region" evidence="1">
    <location>
        <begin position="290"/>
        <end position="328"/>
    </location>
</feature>
<dbReference type="OrthoDB" id="1494541at2"/>
<sequence length="466" mass="53573">MVYKPFKNHMLKLPLFILALLALACNQRPKNTKQVAPGDTRETKKIIDSPLPALQVAYQIYHINPNADTVIIHVSGSQLHIPKNAFLDADGKVVKDPVVLRYREFSNAFEVYIAGIPMEIYADGKDQVFETAGMVDIDASAGGKALFVNPEQKISINQISFENGYYNIYEDTLTGKWTETGKSKPQISTLKSDLEKLPKVPEPPKKAGRFAFEIEDAQEQQPELRKYKNVLFTPVNDKYAGFDATSIDVKDLGNGTYKITFNVDYLQHHREESVICYLAFKEGLDYDNALDSYRKKYAKQIRRMEKERRLVEKQWKNYEKEYKAYEKAGLKSFFENPANKLSEEEKIMRVLSVSDFGIINFDKPTMYPKAVNLNAKFTDEDGKTIHLKHIRLIEKGRNAIFNFSNSVSFDPTKENLLIGFTADQRLAYFKPDDFKKITQKNGDYTFKMRVNNGKITSYEELCRILF</sequence>
<dbReference type="RefSeq" id="WP_120180998.1">
    <property type="nucleotide sequence ID" value="NZ_MBTA01000005.1"/>
</dbReference>
<evidence type="ECO:0000313" key="4">
    <source>
        <dbReference type="Proteomes" id="UP000283433"/>
    </source>
</evidence>
<keyword evidence="4" id="KW-1185">Reference proteome</keyword>
<evidence type="ECO:0000256" key="2">
    <source>
        <dbReference type="SAM" id="SignalP"/>
    </source>
</evidence>
<proteinExistence type="predicted"/>
<keyword evidence="2" id="KW-0732">Signal</keyword>
<dbReference type="Proteomes" id="UP000283433">
    <property type="component" value="Unassembled WGS sequence"/>
</dbReference>
<evidence type="ECO:0000256" key="1">
    <source>
        <dbReference type="SAM" id="Coils"/>
    </source>
</evidence>
<dbReference type="PROSITE" id="PS51257">
    <property type="entry name" value="PROKAR_LIPOPROTEIN"/>
    <property type="match status" value="1"/>
</dbReference>
<dbReference type="AlphaFoldDB" id="A0A419S904"/>
<name>A0A419S904_9SPHI</name>
<keyword evidence="1" id="KW-0175">Coiled coil</keyword>
<reference evidence="3 4" key="1">
    <citation type="submission" date="2016-07" db="EMBL/GenBank/DDBJ databases">
        <title>Genome of Pelobium manganitolerans.</title>
        <authorList>
            <person name="Wu S."/>
            <person name="Wang G."/>
        </authorList>
    </citation>
    <scope>NUCLEOTIDE SEQUENCE [LARGE SCALE GENOMIC DNA]</scope>
    <source>
        <strain evidence="3 4">YS-25</strain>
    </source>
</reference>
<feature type="signal peptide" evidence="2">
    <location>
        <begin position="1"/>
        <end position="24"/>
    </location>
</feature>
<organism evidence="3 4">
    <name type="scientific">Pelobium manganitolerans</name>
    <dbReference type="NCBI Taxonomy" id="1842495"/>
    <lineage>
        <taxon>Bacteria</taxon>
        <taxon>Pseudomonadati</taxon>
        <taxon>Bacteroidota</taxon>
        <taxon>Sphingobacteriia</taxon>
        <taxon>Sphingobacteriales</taxon>
        <taxon>Sphingobacteriaceae</taxon>
        <taxon>Pelobium</taxon>
    </lineage>
</organism>
<accession>A0A419S904</accession>
<gene>
    <name evidence="3" type="ORF">BCY91_15885</name>
</gene>